<evidence type="ECO:0000256" key="3">
    <source>
        <dbReference type="ARBA" id="ARBA00022723"/>
    </source>
</evidence>
<dbReference type="PANTHER" id="PTHR47366:SF1">
    <property type="entry name" value="TWO-ON-TWO HEMOGLOBIN-3"/>
    <property type="match status" value="1"/>
</dbReference>
<evidence type="ECO:0000256" key="1">
    <source>
        <dbReference type="ARBA" id="ARBA00022448"/>
    </source>
</evidence>
<dbReference type="Pfam" id="PF01152">
    <property type="entry name" value="Bac_globin"/>
    <property type="match status" value="1"/>
</dbReference>
<dbReference type="Proteomes" id="UP001165267">
    <property type="component" value="Unassembled WGS sequence"/>
</dbReference>
<proteinExistence type="inferred from homology"/>
<name>A0ABT1XHX0_9BURK</name>
<dbReference type="InterPro" id="IPR009050">
    <property type="entry name" value="Globin-like_sf"/>
</dbReference>
<evidence type="ECO:0000256" key="6">
    <source>
        <dbReference type="SAM" id="MobiDB-lite"/>
    </source>
</evidence>
<gene>
    <name evidence="7" type="ORF">NSP04_09450</name>
</gene>
<keyword evidence="4" id="KW-0408">Iron</keyword>
<dbReference type="SUPFAM" id="SSF46458">
    <property type="entry name" value="Globin-like"/>
    <property type="match status" value="1"/>
</dbReference>
<feature type="region of interest" description="Disordered" evidence="6">
    <location>
        <begin position="1"/>
        <end position="20"/>
    </location>
</feature>
<evidence type="ECO:0000256" key="4">
    <source>
        <dbReference type="ARBA" id="ARBA00023004"/>
    </source>
</evidence>
<dbReference type="InterPro" id="IPR012292">
    <property type="entry name" value="Globin/Proto"/>
</dbReference>
<evidence type="ECO:0000256" key="2">
    <source>
        <dbReference type="ARBA" id="ARBA00022617"/>
    </source>
</evidence>
<reference evidence="7" key="1">
    <citation type="submission" date="2022-07" db="EMBL/GenBank/DDBJ databases">
        <authorList>
            <person name="Xamxidin M."/>
        </authorList>
    </citation>
    <scope>NUCLEOTIDE SEQUENCE</scope>
    <source>
        <strain evidence="7">YS8-69</strain>
    </source>
</reference>
<dbReference type="RefSeq" id="WP_257512082.1">
    <property type="nucleotide sequence ID" value="NZ_JANKHG010000017.1"/>
</dbReference>
<dbReference type="CDD" id="cd14773">
    <property type="entry name" value="TrHb2_PhHbO-like_O"/>
    <property type="match status" value="1"/>
</dbReference>
<comment type="similarity">
    <text evidence="5">Belongs to the truncated hemoglobin family. Group II subfamily.</text>
</comment>
<dbReference type="Gene3D" id="1.10.490.10">
    <property type="entry name" value="Globins"/>
    <property type="match status" value="1"/>
</dbReference>
<dbReference type="PANTHER" id="PTHR47366">
    <property type="entry name" value="TWO-ON-TWO HEMOGLOBIN-3"/>
    <property type="match status" value="1"/>
</dbReference>
<keyword evidence="2" id="KW-0349">Heme</keyword>
<keyword evidence="3" id="KW-0479">Metal-binding</keyword>
<dbReference type="InterPro" id="IPR001486">
    <property type="entry name" value="Hemoglobin_trunc"/>
</dbReference>
<evidence type="ECO:0000313" key="7">
    <source>
        <dbReference type="EMBL" id="MCR2746872.1"/>
    </source>
</evidence>
<evidence type="ECO:0000313" key="8">
    <source>
        <dbReference type="Proteomes" id="UP001165267"/>
    </source>
</evidence>
<dbReference type="EMBL" id="JANKHG010000017">
    <property type="protein sequence ID" value="MCR2746872.1"/>
    <property type="molecule type" value="Genomic_DNA"/>
</dbReference>
<protein>
    <submittedName>
        <fullName evidence="7">Group II truncated hemoglobin</fullName>
    </submittedName>
</protein>
<keyword evidence="1" id="KW-0813">Transport</keyword>
<comment type="caution">
    <text evidence="7">The sequence shown here is derived from an EMBL/GenBank/DDBJ whole genome shotgun (WGS) entry which is preliminary data.</text>
</comment>
<organism evidence="7 8">
    <name type="scientific">Limnobacter parvus</name>
    <dbReference type="NCBI Taxonomy" id="2939690"/>
    <lineage>
        <taxon>Bacteria</taxon>
        <taxon>Pseudomonadati</taxon>
        <taxon>Pseudomonadota</taxon>
        <taxon>Betaproteobacteria</taxon>
        <taxon>Burkholderiales</taxon>
        <taxon>Burkholderiaceae</taxon>
        <taxon>Limnobacter</taxon>
    </lineage>
</organism>
<feature type="compositionally biased region" description="Polar residues" evidence="6">
    <location>
        <begin position="1"/>
        <end position="10"/>
    </location>
</feature>
<sequence length="164" mass="18878">MSNNDSTSTHNDAEPQSPVAPIVYFGNTPEDQQVGVRKLVDLFYDEMDQNPNFERIRKLHPMHLDHSREKFYLFLSGWLGGPDLYSPQFGHPRLRMRHMPFPISSEDRDQWLLCMVNALRAMALPEKVIEGLMLSFFRTADWMRNQPDPEGSAKGLSTISIKGE</sequence>
<dbReference type="InterPro" id="IPR044203">
    <property type="entry name" value="GlbO/GLB3-like"/>
</dbReference>
<evidence type="ECO:0000256" key="5">
    <source>
        <dbReference type="ARBA" id="ARBA00034496"/>
    </source>
</evidence>
<keyword evidence="8" id="KW-1185">Reference proteome</keyword>
<accession>A0ABT1XHX0</accession>